<proteinExistence type="predicted"/>
<dbReference type="EMBL" id="MPTO01000048">
    <property type="protein sequence ID" value="OME10424.1"/>
    <property type="molecule type" value="Genomic_DNA"/>
</dbReference>
<accession>A0A1R0X0C5</accession>
<evidence type="ECO:0000313" key="2">
    <source>
        <dbReference type="EMBL" id="OME10424.1"/>
    </source>
</evidence>
<dbReference type="AlphaFoldDB" id="A0A1R0X0C5"/>
<dbReference type="RefSeq" id="WP_036684300.1">
    <property type="nucleotide sequence ID" value="NZ_MKQK01000047.1"/>
</dbReference>
<evidence type="ECO:0000313" key="4">
    <source>
        <dbReference type="Proteomes" id="UP000187465"/>
    </source>
</evidence>
<gene>
    <name evidence="1" type="ORF">BJP51_04115</name>
    <name evidence="2" type="ORF">BSK47_30835</name>
</gene>
<comment type="caution">
    <text evidence="1">The sequence shown here is derived from an EMBL/GenBank/DDBJ whole genome shotgun (WGS) entry which is preliminary data.</text>
</comment>
<evidence type="ECO:0000313" key="3">
    <source>
        <dbReference type="Proteomes" id="UP000187323"/>
    </source>
</evidence>
<name>A0A1R0X0C5_9BACL</name>
<sequence>MPDRNGWLTRNEAAECGKPLYITGGPGWRPERPKGWAILPKYRCAQLKAHVEATEQPIAYLHVRNAIPPYSYAPLYARDKQQIEVSQLTPGELAEAERGS</sequence>
<dbReference type="Proteomes" id="UP000187465">
    <property type="component" value="Unassembled WGS sequence"/>
</dbReference>
<evidence type="ECO:0000313" key="1">
    <source>
        <dbReference type="EMBL" id="OMD25442.1"/>
    </source>
</evidence>
<protein>
    <submittedName>
        <fullName evidence="1">Uncharacterized protein</fullName>
    </submittedName>
</protein>
<dbReference type="Proteomes" id="UP000187323">
    <property type="component" value="Unassembled WGS sequence"/>
</dbReference>
<dbReference type="EMBL" id="MKQP01000045">
    <property type="protein sequence ID" value="OMD25442.1"/>
    <property type="molecule type" value="Genomic_DNA"/>
</dbReference>
<reference evidence="3 4" key="1">
    <citation type="submission" date="2016-10" db="EMBL/GenBank/DDBJ databases">
        <title>Paenibacillus species isolates.</title>
        <authorList>
            <person name="Beno S.M."/>
        </authorList>
    </citation>
    <scope>NUCLEOTIDE SEQUENCE [LARGE SCALE GENOMIC DNA]</scope>
    <source>
        <strain evidence="1 4">FSL H7-0604</strain>
        <strain evidence="2 3">FSL H7-0918</strain>
    </source>
</reference>
<organism evidence="1 4">
    <name type="scientific">Paenibacillus odorifer</name>
    <dbReference type="NCBI Taxonomy" id="189426"/>
    <lineage>
        <taxon>Bacteria</taxon>
        <taxon>Bacillati</taxon>
        <taxon>Bacillota</taxon>
        <taxon>Bacilli</taxon>
        <taxon>Bacillales</taxon>
        <taxon>Paenibacillaceae</taxon>
        <taxon>Paenibacillus</taxon>
    </lineage>
</organism>